<evidence type="ECO:0000256" key="6">
    <source>
        <dbReference type="ARBA" id="ARBA00023186"/>
    </source>
</evidence>
<dbReference type="EMBL" id="CP007044">
    <property type="protein sequence ID" value="AHG19685.1"/>
    <property type="molecule type" value="Genomic_DNA"/>
</dbReference>
<evidence type="ECO:0000256" key="3">
    <source>
        <dbReference type="ARBA" id="ARBA00022795"/>
    </source>
</evidence>
<evidence type="ECO:0000313" key="8">
    <source>
        <dbReference type="EMBL" id="AHG19685.1"/>
    </source>
</evidence>
<dbReference type="STRING" id="1441930.Z042_08660"/>
<dbReference type="OrthoDB" id="6612443at2"/>
<dbReference type="InterPro" id="IPR008622">
    <property type="entry name" value="FliT"/>
</dbReference>
<keyword evidence="4" id="KW-0805">Transcription regulation</keyword>
<dbReference type="RefSeq" id="WP_024911186.1">
    <property type="nucleotide sequence ID" value="NZ_CP007044.2"/>
</dbReference>
<dbReference type="Pfam" id="PF05400">
    <property type="entry name" value="FliT"/>
    <property type="match status" value="1"/>
</dbReference>
<evidence type="ECO:0000256" key="4">
    <source>
        <dbReference type="ARBA" id="ARBA00023015"/>
    </source>
</evidence>
<organism evidence="8 9">
    <name type="scientific">Chania multitudinisentens RB-25</name>
    <dbReference type="NCBI Taxonomy" id="1441930"/>
    <lineage>
        <taxon>Bacteria</taxon>
        <taxon>Pseudomonadati</taxon>
        <taxon>Pseudomonadota</taxon>
        <taxon>Gammaproteobacteria</taxon>
        <taxon>Enterobacterales</taxon>
        <taxon>Yersiniaceae</taxon>
        <taxon>Chania</taxon>
    </lineage>
</organism>
<keyword evidence="9" id="KW-1185">Reference proteome</keyword>
<evidence type="ECO:0000256" key="7">
    <source>
        <dbReference type="ARBA" id="ARBA00093797"/>
    </source>
</evidence>
<name>W0LCI7_9GAMM</name>
<evidence type="ECO:0000256" key="5">
    <source>
        <dbReference type="ARBA" id="ARBA00023163"/>
    </source>
</evidence>
<evidence type="ECO:0000313" key="9">
    <source>
        <dbReference type="Proteomes" id="UP000019030"/>
    </source>
</evidence>
<keyword evidence="6" id="KW-0143">Chaperone</keyword>
<protein>
    <recommendedName>
        <fullName evidence="7">Flagellar protein FliT</fullName>
    </recommendedName>
</protein>
<reference evidence="8 9" key="2">
    <citation type="submission" date="2015-03" db="EMBL/GenBank/DDBJ databases">
        <authorList>
            <person name="Chan K.-G."/>
        </authorList>
    </citation>
    <scope>NUCLEOTIDE SEQUENCE [LARGE SCALE GENOMIC DNA]</scope>
    <source>
        <strain evidence="8 9">RB-25</strain>
    </source>
</reference>
<evidence type="ECO:0000256" key="1">
    <source>
        <dbReference type="ARBA" id="ARBA00004514"/>
    </source>
</evidence>
<proteinExistence type="predicted"/>
<dbReference type="eggNOG" id="ENOG5031U8G">
    <property type="taxonomic scope" value="Bacteria"/>
</dbReference>
<keyword evidence="2" id="KW-0963">Cytoplasm</keyword>
<sequence>MNTTKTLLALMQTMKQSASVHDWHAVQKNDAQIATVLTALTGQKLDETELNMLGKLQQAHQQILHYCQNQRDILAEKMSHAVQHREGATAYAAFMSSEELG</sequence>
<dbReference type="KEGG" id="sfo:Z042_08660"/>
<keyword evidence="5" id="KW-0804">Transcription</keyword>
<gene>
    <name evidence="8" type="ORF">Z042_08660</name>
</gene>
<keyword evidence="3" id="KW-1005">Bacterial flagellum biogenesis</keyword>
<accession>W0LCI7</accession>
<comment type="subcellular location">
    <subcellularLocation>
        <location evidence="1">Cytoplasm</location>
        <location evidence="1">Cytosol</location>
    </subcellularLocation>
</comment>
<reference evidence="8 9" key="1">
    <citation type="submission" date="2014-01" db="EMBL/GenBank/DDBJ databases">
        <title>Isolation of Serratia multitudinisentens RB-25 from Ex-Landfill site.</title>
        <authorList>
            <person name="Robson E.H.J."/>
        </authorList>
    </citation>
    <scope>NUCLEOTIDE SEQUENCE [LARGE SCALE GENOMIC DNA]</scope>
    <source>
        <strain evidence="8 9">RB-25</strain>
    </source>
</reference>
<dbReference type="AlphaFoldDB" id="W0LCI7"/>
<dbReference type="HOGENOM" id="CLU_174135_0_0_6"/>
<evidence type="ECO:0000256" key="2">
    <source>
        <dbReference type="ARBA" id="ARBA00022490"/>
    </source>
</evidence>
<dbReference type="PATRIC" id="fig|1441930.4.peg.1724"/>
<dbReference type="Proteomes" id="UP000019030">
    <property type="component" value="Chromosome"/>
</dbReference>